<dbReference type="EMBL" id="JBHRTP010000101">
    <property type="protein sequence ID" value="MFC3111144.1"/>
    <property type="molecule type" value="Genomic_DNA"/>
</dbReference>
<keyword evidence="1" id="KW-1133">Transmembrane helix</keyword>
<name>A0ABV7F7P9_9BURK</name>
<dbReference type="Proteomes" id="UP001595530">
    <property type="component" value="Unassembled WGS sequence"/>
</dbReference>
<evidence type="ECO:0000313" key="3">
    <source>
        <dbReference type="Proteomes" id="UP001595530"/>
    </source>
</evidence>
<keyword evidence="2" id="KW-0966">Cell projection</keyword>
<keyword evidence="2" id="KW-0282">Flagellum</keyword>
<keyword evidence="3" id="KW-1185">Reference proteome</keyword>
<feature type="transmembrane region" description="Helical" evidence="1">
    <location>
        <begin position="44"/>
        <end position="62"/>
    </location>
</feature>
<sequence>MSIAVSAVVKPSGFLLALTAAMCVGGVAIGVVTGSGMGGEVPPVIRIAIASGCIGAAVFVFSRAMSARKTLRIDISGIGQIRLTDDKALADISASASIDAAHGELVSLMPGSTLWPMLLLLSLKHEDGRTWVVPVLRDNVASDAFRRLSVACCWIAAHNQADKPTISKACE</sequence>
<comment type="caution">
    <text evidence="2">The sequence shown here is derived from an EMBL/GenBank/DDBJ whole genome shotgun (WGS) entry which is preliminary data.</text>
</comment>
<proteinExistence type="predicted"/>
<organism evidence="2 3">
    <name type="scientific">Undibacterium arcticum</name>
    <dbReference type="NCBI Taxonomy" id="1762892"/>
    <lineage>
        <taxon>Bacteria</taxon>
        <taxon>Pseudomonadati</taxon>
        <taxon>Pseudomonadota</taxon>
        <taxon>Betaproteobacteria</taxon>
        <taxon>Burkholderiales</taxon>
        <taxon>Oxalobacteraceae</taxon>
        <taxon>Undibacterium</taxon>
    </lineage>
</organism>
<protein>
    <submittedName>
        <fullName evidence="2">Flagellar hook-length control protein</fullName>
    </submittedName>
</protein>
<evidence type="ECO:0000256" key="1">
    <source>
        <dbReference type="SAM" id="Phobius"/>
    </source>
</evidence>
<keyword evidence="1" id="KW-0812">Transmembrane</keyword>
<accession>A0ABV7F7P9</accession>
<dbReference type="RefSeq" id="WP_390324369.1">
    <property type="nucleotide sequence ID" value="NZ_JBHRTP010000101.1"/>
</dbReference>
<gene>
    <name evidence="2" type="ORF">ACFOFO_24860</name>
</gene>
<keyword evidence="1" id="KW-0472">Membrane</keyword>
<keyword evidence="2" id="KW-0969">Cilium</keyword>
<reference evidence="3" key="1">
    <citation type="journal article" date="2019" name="Int. J. Syst. Evol. Microbiol.">
        <title>The Global Catalogue of Microorganisms (GCM) 10K type strain sequencing project: providing services to taxonomists for standard genome sequencing and annotation.</title>
        <authorList>
            <consortium name="The Broad Institute Genomics Platform"/>
            <consortium name="The Broad Institute Genome Sequencing Center for Infectious Disease"/>
            <person name="Wu L."/>
            <person name="Ma J."/>
        </authorList>
    </citation>
    <scope>NUCLEOTIDE SEQUENCE [LARGE SCALE GENOMIC DNA]</scope>
    <source>
        <strain evidence="3">KCTC 42986</strain>
    </source>
</reference>
<feature type="transmembrane region" description="Helical" evidence="1">
    <location>
        <begin position="12"/>
        <end position="32"/>
    </location>
</feature>
<evidence type="ECO:0000313" key="2">
    <source>
        <dbReference type="EMBL" id="MFC3111144.1"/>
    </source>
</evidence>